<dbReference type="InterPro" id="IPR050645">
    <property type="entry name" value="Histidine_acid_phosphatase"/>
</dbReference>
<gene>
    <name evidence="3" type="ORF">BV898_00273</name>
</gene>
<sequence>MQNPNRRLPNRNRTADREQSKTTPPRTAANRATDKPLKPRGAVCTPLSCTSIHVKHTRIKLEYKERQDRGYQSEVRQTPCDSWRDCCSCGSGSYSLPLETSWPVEHLMADPPGLDKFAYRVRDLRGQSIPMSRYETSQRNIVLQGGCFAGQLTSLGKKQLYDLGQRLRKEYVDGRKCIPGTYNADDIYVRSTNIIRTVESALWLVSGLCGLQKSGSDSAPTAPDPIEIFASTEEEEILYPNYPFCNDLGRLLWSSWCG</sequence>
<dbReference type="GO" id="GO:0052642">
    <property type="term" value="F:lysophosphatidic acid phosphatase activity"/>
    <property type="evidence" value="ECO:0007669"/>
    <property type="project" value="TreeGrafter"/>
</dbReference>
<evidence type="ECO:0000256" key="2">
    <source>
        <dbReference type="SAM" id="MobiDB-lite"/>
    </source>
</evidence>
<feature type="compositionally biased region" description="Low complexity" evidence="2">
    <location>
        <begin position="22"/>
        <end position="31"/>
    </location>
</feature>
<name>A0A1W0XFL7_HYPEX</name>
<comment type="caution">
    <text evidence="3">The sequence shown here is derived from an EMBL/GenBank/DDBJ whole genome shotgun (WGS) entry which is preliminary data.</text>
</comment>
<dbReference type="Gene3D" id="3.40.50.1240">
    <property type="entry name" value="Phosphoglycerate mutase-like"/>
    <property type="match status" value="1"/>
</dbReference>
<dbReference type="AlphaFoldDB" id="A0A1W0XFL7"/>
<reference evidence="4" key="1">
    <citation type="submission" date="2017-01" db="EMBL/GenBank/DDBJ databases">
        <title>Comparative genomics of anhydrobiosis in the tardigrade Hypsibius dujardini.</title>
        <authorList>
            <person name="Yoshida Y."/>
            <person name="Koutsovoulos G."/>
            <person name="Laetsch D."/>
            <person name="Stevens L."/>
            <person name="Kumar S."/>
            <person name="Horikawa D."/>
            <person name="Ishino K."/>
            <person name="Komine S."/>
            <person name="Tomita M."/>
            <person name="Blaxter M."/>
            <person name="Arakawa K."/>
        </authorList>
    </citation>
    <scope>NUCLEOTIDE SEQUENCE [LARGE SCALE GENOMIC DNA]</scope>
    <source>
        <strain evidence="4">Z151</strain>
    </source>
</reference>
<protein>
    <submittedName>
        <fullName evidence="3">Lysophosphatidic acid phosphatase type 6</fullName>
    </submittedName>
</protein>
<dbReference type="InterPro" id="IPR000560">
    <property type="entry name" value="His_Pase_clade-2"/>
</dbReference>
<proteinExistence type="inferred from homology"/>
<dbReference type="InterPro" id="IPR029033">
    <property type="entry name" value="His_PPase_superfam"/>
</dbReference>
<dbReference type="OrthoDB" id="10257284at2759"/>
<dbReference type="CDD" id="cd07061">
    <property type="entry name" value="HP_HAP_like"/>
    <property type="match status" value="1"/>
</dbReference>
<dbReference type="GO" id="GO:2001311">
    <property type="term" value="P:lysobisphosphatidic acid metabolic process"/>
    <property type="evidence" value="ECO:0007669"/>
    <property type="project" value="TreeGrafter"/>
</dbReference>
<keyword evidence="4" id="KW-1185">Reference proteome</keyword>
<dbReference type="SUPFAM" id="SSF53254">
    <property type="entry name" value="Phosphoglycerate mutase-like"/>
    <property type="match status" value="1"/>
</dbReference>
<feature type="region of interest" description="Disordered" evidence="2">
    <location>
        <begin position="1"/>
        <end position="40"/>
    </location>
</feature>
<dbReference type="EMBL" id="MTYJ01000001">
    <property type="protein sequence ID" value="OQV26151.1"/>
    <property type="molecule type" value="Genomic_DNA"/>
</dbReference>
<evidence type="ECO:0000313" key="3">
    <source>
        <dbReference type="EMBL" id="OQV26151.1"/>
    </source>
</evidence>
<evidence type="ECO:0000313" key="4">
    <source>
        <dbReference type="Proteomes" id="UP000192578"/>
    </source>
</evidence>
<comment type="similarity">
    <text evidence="1">Belongs to the histidine acid phosphatase family.</text>
</comment>
<accession>A0A1W0XFL7</accession>
<organism evidence="3 4">
    <name type="scientific">Hypsibius exemplaris</name>
    <name type="common">Freshwater tardigrade</name>
    <dbReference type="NCBI Taxonomy" id="2072580"/>
    <lineage>
        <taxon>Eukaryota</taxon>
        <taxon>Metazoa</taxon>
        <taxon>Ecdysozoa</taxon>
        <taxon>Tardigrada</taxon>
        <taxon>Eutardigrada</taxon>
        <taxon>Parachela</taxon>
        <taxon>Hypsibioidea</taxon>
        <taxon>Hypsibiidae</taxon>
        <taxon>Hypsibius</taxon>
    </lineage>
</organism>
<dbReference type="Pfam" id="PF00328">
    <property type="entry name" value="His_Phos_2"/>
    <property type="match status" value="1"/>
</dbReference>
<dbReference type="Proteomes" id="UP000192578">
    <property type="component" value="Unassembled WGS sequence"/>
</dbReference>
<dbReference type="PANTHER" id="PTHR11567:SF202">
    <property type="entry name" value="LYSOPHOSPHATIDIC ACID PHOSPHATASE TYPE 6"/>
    <property type="match status" value="1"/>
</dbReference>
<dbReference type="PANTHER" id="PTHR11567">
    <property type="entry name" value="ACID PHOSPHATASE-RELATED"/>
    <property type="match status" value="1"/>
</dbReference>
<evidence type="ECO:0000256" key="1">
    <source>
        <dbReference type="ARBA" id="ARBA00005375"/>
    </source>
</evidence>
<dbReference type="GO" id="GO:0005739">
    <property type="term" value="C:mitochondrion"/>
    <property type="evidence" value="ECO:0007669"/>
    <property type="project" value="TreeGrafter"/>
</dbReference>